<dbReference type="SUPFAM" id="SSF53474">
    <property type="entry name" value="alpha/beta-Hydrolases"/>
    <property type="match status" value="1"/>
</dbReference>
<proteinExistence type="predicted"/>
<keyword evidence="3" id="KW-0378">Hydrolase</keyword>
<evidence type="ECO:0000259" key="1">
    <source>
        <dbReference type="Pfam" id="PF12697"/>
    </source>
</evidence>
<dbReference type="GO" id="GO:0046464">
    <property type="term" value="P:acylglycerol catabolic process"/>
    <property type="evidence" value="ECO:0007669"/>
    <property type="project" value="TreeGrafter"/>
</dbReference>
<evidence type="ECO:0000313" key="3">
    <source>
        <dbReference type="EMBL" id="XDS48790.1"/>
    </source>
</evidence>
<organism evidence="3">
    <name type="scientific">Bifidobacterium fermentum</name>
    <dbReference type="NCBI Taxonomy" id="3059035"/>
    <lineage>
        <taxon>Bacteria</taxon>
        <taxon>Bacillati</taxon>
        <taxon>Actinomycetota</taxon>
        <taxon>Actinomycetes</taxon>
        <taxon>Bifidobacteriales</taxon>
        <taxon>Bifidobacteriaceae</taxon>
        <taxon>Bifidobacterium</taxon>
    </lineage>
</organism>
<dbReference type="PANTHER" id="PTHR43798:SF33">
    <property type="entry name" value="HYDROLASE, PUTATIVE (AFU_ORTHOLOGUE AFUA_2G14860)-RELATED"/>
    <property type="match status" value="1"/>
</dbReference>
<evidence type="ECO:0000313" key="2">
    <source>
        <dbReference type="EMBL" id="XDS46429.1"/>
    </source>
</evidence>
<dbReference type="EMBL" id="CP129675">
    <property type="protein sequence ID" value="XDS46429.1"/>
    <property type="molecule type" value="Genomic_DNA"/>
</dbReference>
<dbReference type="Gene3D" id="3.40.50.1820">
    <property type="entry name" value="alpha/beta hydrolase"/>
    <property type="match status" value="1"/>
</dbReference>
<dbReference type="AlphaFoldDB" id="A0AB39UI29"/>
<feature type="domain" description="AB hydrolase-1" evidence="1">
    <location>
        <begin position="73"/>
        <end position="309"/>
    </location>
</feature>
<gene>
    <name evidence="4" type="ORF">QN062_06285</name>
    <name evidence="3" type="ORF">QN216_00480</name>
    <name evidence="2" type="ORF">QN217_09965</name>
</gene>
<dbReference type="PANTHER" id="PTHR43798">
    <property type="entry name" value="MONOACYLGLYCEROL LIPASE"/>
    <property type="match status" value="1"/>
</dbReference>
<dbReference type="GO" id="GO:0047372">
    <property type="term" value="F:monoacylglycerol lipase activity"/>
    <property type="evidence" value="ECO:0007669"/>
    <property type="project" value="TreeGrafter"/>
</dbReference>
<dbReference type="EMBL" id="CP129682">
    <property type="protein sequence ID" value="XDS48790.1"/>
    <property type="molecule type" value="Genomic_DNA"/>
</dbReference>
<accession>A0AB39UI29</accession>
<protein>
    <submittedName>
        <fullName evidence="3">Alpha/beta hydrolase</fullName>
    </submittedName>
</protein>
<dbReference type="Pfam" id="PF12697">
    <property type="entry name" value="Abhydrolase_6"/>
    <property type="match status" value="1"/>
</dbReference>
<sequence>MSVSTHWSGHAAATKAGGDGIAQAFIGKLPPANPLTSDLSDGTMQTVSMQCSWGGELTASVSADYDTAAHVSLFIPGFTGSKEDFLGFLPHLIAQTKPSESRAFVAYSQRGQADSARPQGDYDYALEDFVNDAQEVLMRLGAERRPIDVLGHSFGGVVARRLSIACPSLVRSLTLLSSGAKPIAETPQSRAGMQAIRDHGSSIIFTSKNPGATDEPQDDPYLEMFRQRAHRTSVENLLSIASILTDYDDVTDSLKATGIPISIMFGENDPVWPHAVYREEARRLAVTPIVFPGAGHSAQLDVPDALAKALSSFWFKNRGQ</sequence>
<dbReference type="EMBL" id="CP129683">
    <property type="protein sequence ID" value="XDS50017.1"/>
    <property type="molecule type" value="Genomic_DNA"/>
</dbReference>
<dbReference type="GO" id="GO:0016020">
    <property type="term" value="C:membrane"/>
    <property type="evidence" value="ECO:0007669"/>
    <property type="project" value="TreeGrafter"/>
</dbReference>
<dbReference type="KEGG" id="bfk:QN062_06285"/>
<dbReference type="InterPro" id="IPR029058">
    <property type="entry name" value="AB_hydrolase_fold"/>
</dbReference>
<reference evidence="3" key="1">
    <citation type="submission" date="2023-07" db="EMBL/GenBank/DDBJ databases">
        <title>Bifidobacterium aquikefiriaerophilum sp. nov. and Bifidobacterium eccum sp. nov., isolated from water kefir.</title>
        <authorList>
            <person name="Breselge S."/>
            <person name="Bellassi P."/>
            <person name="Barcenilla C."/>
            <person name="Alvarez-Ordonez A."/>
            <person name="Morelli L."/>
            <person name="Cotter P.D."/>
        </authorList>
    </citation>
    <scope>NUCLEOTIDE SEQUENCE</scope>
    <source>
        <strain evidence="4">WK012_4_13</strain>
        <strain evidence="3">WK013_4_14</strain>
        <strain evidence="2">WK048_4_13</strain>
    </source>
</reference>
<name>A0AB39UI29_9BIFI</name>
<dbReference type="InterPro" id="IPR050266">
    <property type="entry name" value="AB_hydrolase_sf"/>
</dbReference>
<evidence type="ECO:0000313" key="4">
    <source>
        <dbReference type="EMBL" id="XDS50017.1"/>
    </source>
</evidence>
<dbReference type="InterPro" id="IPR000073">
    <property type="entry name" value="AB_hydrolase_1"/>
</dbReference>
<dbReference type="RefSeq" id="WP_369340989.1">
    <property type="nucleotide sequence ID" value="NZ_CP129675.1"/>
</dbReference>